<reference evidence="1" key="2">
    <citation type="submission" date="2014-02" db="EMBL/GenBank/DDBJ databases">
        <title>Annotation of the Genome Sequence of Fusarium oxysporum HDV247.</title>
        <authorList>
            <consortium name="The Broad Institute Genomics Platform"/>
            <person name="Ma L.-J."/>
            <person name="Corby-Kistler H."/>
            <person name="Broz K."/>
            <person name="Gale L.R."/>
            <person name="Jonkers W."/>
            <person name="O'Donnell K."/>
            <person name="Ploetz R."/>
            <person name="Steinberg C."/>
            <person name="Schwartz D.C."/>
            <person name="VanEtten H."/>
            <person name="Zhou S."/>
            <person name="Young S.K."/>
            <person name="Zeng Q."/>
            <person name="Gargeya S."/>
            <person name="Fitzgerald M."/>
            <person name="Abouelleil A."/>
            <person name="Alvarado L."/>
            <person name="Chapman S.B."/>
            <person name="Gainer-Dewar J."/>
            <person name="Goldberg J."/>
            <person name="Griggs A."/>
            <person name="Gujja S."/>
            <person name="Hansen M."/>
            <person name="Howarth C."/>
            <person name="Imamovic A."/>
            <person name="Ireland A."/>
            <person name="Larimer J."/>
            <person name="McCowan C."/>
            <person name="Murphy C."/>
            <person name="Pearson M."/>
            <person name="Poon T.W."/>
            <person name="Priest M."/>
            <person name="Roberts A."/>
            <person name="Saif S."/>
            <person name="Shea T."/>
            <person name="Sykes S."/>
            <person name="Wortman J."/>
            <person name="Nusbaum C."/>
            <person name="Birren B."/>
        </authorList>
    </citation>
    <scope>NUCLEOTIDE SEQUENCE</scope>
    <source>
        <strain evidence="1">HDV247</strain>
    </source>
</reference>
<dbReference type="EMBL" id="KI981259">
    <property type="protein sequence ID" value="EXA30816.1"/>
    <property type="molecule type" value="Genomic_DNA"/>
</dbReference>
<reference evidence="1" key="1">
    <citation type="submission" date="2011-10" db="EMBL/GenBank/DDBJ databases">
        <title>The Genome Sequence of Fusarium oxysporum HDV247.</title>
        <authorList>
            <consortium name="The Broad Institute Genome Sequencing Platform"/>
            <person name="Ma L.-J."/>
            <person name="Gale L.R."/>
            <person name="Schwartz D.C."/>
            <person name="Zhou S."/>
            <person name="Corby-Kistler H."/>
            <person name="Young S.K."/>
            <person name="Zeng Q."/>
            <person name="Gargeya S."/>
            <person name="Fitzgerald M."/>
            <person name="Haas B."/>
            <person name="Abouelleil A."/>
            <person name="Alvarado L."/>
            <person name="Arachchi H.M."/>
            <person name="Berlin A."/>
            <person name="Brown A."/>
            <person name="Chapman S.B."/>
            <person name="Chen Z."/>
            <person name="Dunbar C."/>
            <person name="Freedman E."/>
            <person name="Gearin G."/>
            <person name="Goldberg J."/>
            <person name="Griggs A."/>
            <person name="Gujja S."/>
            <person name="Heiman D."/>
            <person name="Howarth C."/>
            <person name="Larson L."/>
            <person name="Lui A."/>
            <person name="MacDonald P.J.P."/>
            <person name="Montmayeur A."/>
            <person name="Murphy C."/>
            <person name="Neiman D."/>
            <person name="Pearson M."/>
            <person name="Priest M."/>
            <person name="Roberts A."/>
            <person name="Saif S."/>
            <person name="Shea T."/>
            <person name="Shenoy N."/>
            <person name="Sisk P."/>
            <person name="Stolte C."/>
            <person name="Sykes S."/>
            <person name="Wortman J."/>
            <person name="Nusbaum C."/>
            <person name="Birren B."/>
        </authorList>
    </citation>
    <scope>NUCLEOTIDE SEQUENCE [LARGE SCALE GENOMIC DNA]</scope>
    <source>
        <strain evidence="1">HDV247</strain>
    </source>
</reference>
<sequence>MRLLDGDLPHSRFAYAWASTGFYQPEAESRPRDQPIHASRKIYHILHAPEMPDKATNTSRLIQCHK</sequence>
<organism evidence="1">
    <name type="scientific">Fusarium oxysporum f. sp. pisi HDV247</name>
    <dbReference type="NCBI Taxonomy" id="1080344"/>
    <lineage>
        <taxon>Eukaryota</taxon>
        <taxon>Fungi</taxon>
        <taxon>Dikarya</taxon>
        <taxon>Ascomycota</taxon>
        <taxon>Pezizomycotina</taxon>
        <taxon>Sordariomycetes</taxon>
        <taxon>Hypocreomycetidae</taxon>
        <taxon>Hypocreales</taxon>
        <taxon>Nectriaceae</taxon>
        <taxon>Fusarium</taxon>
        <taxon>Fusarium oxysporum species complex</taxon>
    </lineage>
</organism>
<name>W9NJA2_FUSOX</name>
<proteinExistence type="predicted"/>
<dbReference type="Proteomes" id="UP000030751">
    <property type="component" value="Unassembled WGS sequence"/>
</dbReference>
<dbReference type="AlphaFoldDB" id="W9NJA2"/>
<protein>
    <submittedName>
        <fullName evidence="1">Uncharacterized protein</fullName>
    </submittedName>
</protein>
<dbReference type="HOGENOM" id="CLU_2831261_0_0_1"/>
<gene>
    <name evidence="1" type="ORF">FOVG_17840</name>
</gene>
<accession>W9NJA2</accession>
<evidence type="ECO:0000313" key="1">
    <source>
        <dbReference type="EMBL" id="EXA30816.1"/>
    </source>
</evidence>